<evidence type="ECO:0000256" key="6">
    <source>
        <dbReference type="SAM" id="MobiDB-lite"/>
    </source>
</evidence>
<feature type="transmembrane region" description="Helical" evidence="7">
    <location>
        <begin position="203"/>
        <end position="226"/>
    </location>
</feature>
<reference evidence="8" key="1">
    <citation type="submission" date="2022-10" db="EMBL/GenBank/DDBJ databases">
        <title>Culturing micro-colonial fungi from biological soil crusts in the Mojave desert and describing Neophaeococcomyces mojavensis, and introducing the new genera and species Taxawa tesnikishii.</title>
        <authorList>
            <person name="Kurbessoian T."/>
            <person name="Stajich J.E."/>
        </authorList>
    </citation>
    <scope>NUCLEOTIDE SEQUENCE</scope>
    <source>
        <strain evidence="8">TK_41</strain>
    </source>
</reference>
<dbReference type="Gene3D" id="1.20.1250.20">
    <property type="entry name" value="MFS general substrate transporter like domains"/>
    <property type="match status" value="1"/>
</dbReference>
<sequence>MMEKSIESDVIGSPVESTQEQPRRPKARKWWKFGGQDFSHVSVDADIDHGLDSSKENDNLVKNVNNVFEAPEATEIYKPIANFEGSHRFDPSAVWEPAEEKRLVSRLNWLIAVPACIMFFALQLDRGNITQALSDNMLSDLNMTTDDYNNGMTIFYCSFLFAELPSQLISKRLGPDIWIPIQMTCWSAVAASQSALQGRTSFYICRFLLGLIEGGFIPDTILYLSYFFTNGELPRRLSWFWTSYQSTQIVGAFLAYGILHLRSTGMAGWRYLFAIEGGITGLIGILTWLYLPASPTQTARHGIKGLLRPRNGWFNEREEVIMVTRILRDDPGKSDMHNRQGLSWTLFKQALTDYDMWPIYLIGLSWTIPSTPPQAYITLTCKALGFDVFQTNLLTIPAYTIFILQLLFWTWVSEKWNSRILLGVVSQIWCLPLLIALVTLPPQFHGSNWSKWVLSTLLVGYPYVHAILVALTSRNAGSVRTRTVGSSLYNMAVQASNIISSQIYRNDDKPYYYRGNKVLLGIVAWNIVIFVGAKIYYVRKNAQRDAIWFGMTREQRLEYLRTTEDKGNKRLDFRFAH</sequence>
<evidence type="ECO:0008006" key="10">
    <source>
        <dbReference type="Google" id="ProtNLM"/>
    </source>
</evidence>
<evidence type="ECO:0000256" key="4">
    <source>
        <dbReference type="ARBA" id="ARBA00022989"/>
    </source>
</evidence>
<accession>A0AA38X2E5</accession>
<dbReference type="Pfam" id="PF07690">
    <property type="entry name" value="MFS_1"/>
    <property type="match status" value="1"/>
</dbReference>
<dbReference type="FunFam" id="1.20.1250.20:FF:000247">
    <property type="entry name" value="MFS general substrate transporter"/>
    <property type="match status" value="1"/>
</dbReference>
<feature type="transmembrane region" description="Helical" evidence="7">
    <location>
        <begin position="452"/>
        <end position="472"/>
    </location>
</feature>
<keyword evidence="9" id="KW-1185">Reference proteome</keyword>
<feature type="transmembrane region" description="Helical" evidence="7">
    <location>
        <begin position="394"/>
        <end position="413"/>
    </location>
</feature>
<gene>
    <name evidence="8" type="ORF">H2200_010174</name>
</gene>
<keyword evidence="5 7" id="KW-0472">Membrane</keyword>
<evidence type="ECO:0000313" key="9">
    <source>
        <dbReference type="Proteomes" id="UP001172673"/>
    </source>
</evidence>
<comment type="caution">
    <text evidence="8">The sequence shown here is derived from an EMBL/GenBank/DDBJ whole genome shotgun (WGS) entry which is preliminary data.</text>
</comment>
<dbReference type="PANTHER" id="PTHR43791:SF104">
    <property type="entry name" value="MAJOR FACILITATOR SUPERFAMILY (MFS) PROFILE DOMAIN-CONTAINING PROTEIN-RELATED"/>
    <property type="match status" value="1"/>
</dbReference>
<name>A0AA38X2E5_9EURO</name>
<dbReference type="FunFam" id="1.20.1250.20:FF:000106">
    <property type="entry name" value="MFS transporter, putative"/>
    <property type="match status" value="1"/>
</dbReference>
<organism evidence="8 9">
    <name type="scientific">Cladophialophora chaetospira</name>
    <dbReference type="NCBI Taxonomy" id="386627"/>
    <lineage>
        <taxon>Eukaryota</taxon>
        <taxon>Fungi</taxon>
        <taxon>Dikarya</taxon>
        <taxon>Ascomycota</taxon>
        <taxon>Pezizomycotina</taxon>
        <taxon>Eurotiomycetes</taxon>
        <taxon>Chaetothyriomycetidae</taxon>
        <taxon>Chaetothyriales</taxon>
        <taxon>Herpotrichiellaceae</taxon>
        <taxon>Cladophialophora</taxon>
    </lineage>
</organism>
<keyword evidence="2" id="KW-0813">Transport</keyword>
<keyword evidence="3 7" id="KW-0812">Transmembrane</keyword>
<dbReference type="SUPFAM" id="SSF103473">
    <property type="entry name" value="MFS general substrate transporter"/>
    <property type="match status" value="1"/>
</dbReference>
<feature type="transmembrane region" description="Helical" evidence="7">
    <location>
        <begin position="271"/>
        <end position="291"/>
    </location>
</feature>
<dbReference type="InterPro" id="IPR011701">
    <property type="entry name" value="MFS"/>
</dbReference>
<evidence type="ECO:0000313" key="8">
    <source>
        <dbReference type="EMBL" id="KAJ9605517.1"/>
    </source>
</evidence>
<protein>
    <recommendedName>
        <fullName evidence="10">Transporter</fullName>
    </recommendedName>
</protein>
<dbReference type="AlphaFoldDB" id="A0AA38X2E5"/>
<dbReference type="PANTHER" id="PTHR43791">
    <property type="entry name" value="PERMEASE-RELATED"/>
    <property type="match status" value="1"/>
</dbReference>
<comment type="subcellular location">
    <subcellularLocation>
        <location evidence="1">Membrane</location>
        <topology evidence="1">Multi-pass membrane protein</topology>
    </subcellularLocation>
</comment>
<keyword evidence="4 7" id="KW-1133">Transmembrane helix</keyword>
<evidence type="ECO:0000256" key="3">
    <source>
        <dbReference type="ARBA" id="ARBA00022692"/>
    </source>
</evidence>
<evidence type="ECO:0000256" key="7">
    <source>
        <dbReference type="SAM" id="Phobius"/>
    </source>
</evidence>
<feature type="transmembrane region" description="Helical" evidence="7">
    <location>
        <begin position="238"/>
        <end position="259"/>
    </location>
</feature>
<dbReference type="EMBL" id="JAPDRK010000016">
    <property type="protein sequence ID" value="KAJ9605517.1"/>
    <property type="molecule type" value="Genomic_DNA"/>
</dbReference>
<feature type="transmembrane region" description="Helical" evidence="7">
    <location>
        <begin position="518"/>
        <end position="537"/>
    </location>
</feature>
<evidence type="ECO:0000256" key="1">
    <source>
        <dbReference type="ARBA" id="ARBA00004141"/>
    </source>
</evidence>
<proteinExistence type="predicted"/>
<dbReference type="InterPro" id="IPR036259">
    <property type="entry name" value="MFS_trans_sf"/>
</dbReference>
<dbReference type="GO" id="GO:0022857">
    <property type="term" value="F:transmembrane transporter activity"/>
    <property type="evidence" value="ECO:0007669"/>
    <property type="project" value="InterPro"/>
</dbReference>
<evidence type="ECO:0000256" key="5">
    <source>
        <dbReference type="ARBA" id="ARBA00023136"/>
    </source>
</evidence>
<evidence type="ECO:0000256" key="2">
    <source>
        <dbReference type="ARBA" id="ARBA00022448"/>
    </source>
</evidence>
<feature type="region of interest" description="Disordered" evidence="6">
    <location>
        <begin position="1"/>
        <end position="26"/>
    </location>
</feature>
<dbReference type="GO" id="GO:0016020">
    <property type="term" value="C:membrane"/>
    <property type="evidence" value="ECO:0007669"/>
    <property type="project" value="UniProtKB-SubCell"/>
</dbReference>
<feature type="transmembrane region" description="Helical" evidence="7">
    <location>
        <begin position="420"/>
        <end position="440"/>
    </location>
</feature>
<dbReference type="Proteomes" id="UP001172673">
    <property type="component" value="Unassembled WGS sequence"/>
</dbReference>